<feature type="compositionally biased region" description="Basic and acidic residues" evidence="1">
    <location>
        <begin position="26"/>
        <end position="40"/>
    </location>
</feature>
<gene>
    <name evidence="2" type="ORF">HID58_014744</name>
</gene>
<comment type="caution">
    <text evidence="2">The sequence shown here is derived from an EMBL/GenBank/DDBJ whole genome shotgun (WGS) entry which is preliminary data.</text>
</comment>
<feature type="region of interest" description="Disordered" evidence="1">
    <location>
        <begin position="1"/>
        <end position="101"/>
    </location>
</feature>
<evidence type="ECO:0000313" key="2">
    <source>
        <dbReference type="EMBL" id="KAH0929017.1"/>
    </source>
</evidence>
<feature type="compositionally biased region" description="Basic and acidic residues" evidence="1">
    <location>
        <begin position="1"/>
        <end position="13"/>
    </location>
</feature>
<organism evidence="2 3">
    <name type="scientific">Brassica napus</name>
    <name type="common">Rape</name>
    <dbReference type="NCBI Taxonomy" id="3708"/>
    <lineage>
        <taxon>Eukaryota</taxon>
        <taxon>Viridiplantae</taxon>
        <taxon>Streptophyta</taxon>
        <taxon>Embryophyta</taxon>
        <taxon>Tracheophyta</taxon>
        <taxon>Spermatophyta</taxon>
        <taxon>Magnoliopsida</taxon>
        <taxon>eudicotyledons</taxon>
        <taxon>Gunneridae</taxon>
        <taxon>Pentapetalae</taxon>
        <taxon>rosids</taxon>
        <taxon>malvids</taxon>
        <taxon>Brassicales</taxon>
        <taxon>Brassicaceae</taxon>
        <taxon>Brassiceae</taxon>
        <taxon>Brassica</taxon>
    </lineage>
</organism>
<evidence type="ECO:0000313" key="3">
    <source>
        <dbReference type="Proteomes" id="UP000824890"/>
    </source>
</evidence>
<accession>A0ABQ8DIZ3</accession>
<keyword evidence="3" id="KW-1185">Reference proteome</keyword>
<feature type="region of interest" description="Disordered" evidence="1">
    <location>
        <begin position="208"/>
        <end position="281"/>
    </location>
</feature>
<reference evidence="2 3" key="1">
    <citation type="submission" date="2021-05" db="EMBL/GenBank/DDBJ databases">
        <title>Genome Assembly of Synthetic Allotetraploid Brassica napus Reveals Homoeologous Exchanges between Subgenomes.</title>
        <authorList>
            <person name="Davis J.T."/>
        </authorList>
    </citation>
    <scope>NUCLEOTIDE SEQUENCE [LARGE SCALE GENOMIC DNA]</scope>
    <source>
        <strain evidence="3">cv. Da-Ae</strain>
        <tissue evidence="2">Seedling</tissue>
    </source>
</reference>
<sequence>MDNSRYGEDDRKYAQRTHQPGNLRATHSDRIMRRHNDPNRSNRYGASKGPYDRNLKQTWRAKAVPIKRPVSAPMAPASTPTSSRQIVPYEQPTGTSKNGSHGVIEYQSGRPGECISARGAKRLASAIVTPSRIDHDMEENVTKRAKELTRSLSFTSLSDHEPVTVPADNQIIGALNDMDIEDNQEDGMMECEGIYEDLLGIDLKEMEEREGQQAVSSVVRGPATSEPDNKGSKHSRQSNKMNVPLGLQSKKFEILRRGSPRKSSSSSHGAHMARDSSRLSL</sequence>
<dbReference type="EMBL" id="JAGKQM010000004">
    <property type="protein sequence ID" value="KAH0929017.1"/>
    <property type="molecule type" value="Genomic_DNA"/>
</dbReference>
<dbReference type="Proteomes" id="UP000824890">
    <property type="component" value="Unassembled WGS sequence"/>
</dbReference>
<protein>
    <submittedName>
        <fullName evidence="2">Uncharacterized protein</fullName>
    </submittedName>
</protein>
<name>A0ABQ8DIZ3_BRANA</name>
<evidence type="ECO:0000256" key="1">
    <source>
        <dbReference type="SAM" id="MobiDB-lite"/>
    </source>
</evidence>
<feature type="compositionally biased region" description="Basic and acidic residues" evidence="1">
    <location>
        <begin position="272"/>
        <end position="281"/>
    </location>
</feature>
<proteinExistence type="predicted"/>